<dbReference type="EMBL" id="NHYE01005614">
    <property type="protein sequence ID" value="PPQ67216.1"/>
    <property type="molecule type" value="Genomic_DNA"/>
</dbReference>
<feature type="region of interest" description="Disordered" evidence="1">
    <location>
        <begin position="1"/>
        <end position="32"/>
    </location>
</feature>
<dbReference type="InterPro" id="IPR011333">
    <property type="entry name" value="SKP1/BTB/POZ_sf"/>
</dbReference>
<comment type="caution">
    <text evidence="3">The sequence shown here is derived from an EMBL/GenBank/DDBJ whole genome shotgun (WGS) entry which is preliminary data.</text>
</comment>
<feature type="domain" description="BTB" evidence="2">
    <location>
        <begin position="43"/>
        <end position="96"/>
    </location>
</feature>
<evidence type="ECO:0000256" key="1">
    <source>
        <dbReference type="SAM" id="MobiDB-lite"/>
    </source>
</evidence>
<sequence>MLKTEDAMTTPKRKLVIDSEDEQEAESPRKRPQTYVHHFHRDGNVLLQIDSTRFKLHKSRLANMSPWFKALFDKRDGSEEVDFVDEAEIDQVLETVEELGDLDLFHIDFEDVDEAGFAELLKCVDNAISYLTTPPDFLTIVKIVETASFFRMDDYVTNLAYVAKNLFPDEPDKIGATIPPHAISALECSRQYDDFRNIYRCAFYQLARSSPEKVESLEADDLFVLLKVQRNLATTWESIVPVVEPNCNDAKCLNNRVPNTAIALRKKHLFDPIYGIRKLINQDWESKGFCSTKQKEVIAKLKAERSKIWTDFGTWIGHKVNDPAD</sequence>
<protein>
    <recommendedName>
        <fullName evidence="2">BTB domain-containing protein</fullName>
    </recommendedName>
</protein>
<dbReference type="Pfam" id="PF00651">
    <property type="entry name" value="BTB"/>
    <property type="match status" value="1"/>
</dbReference>
<dbReference type="Gene3D" id="3.30.710.10">
    <property type="entry name" value="Potassium Channel Kv1.1, Chain A"/>
    <property type="match status" value="1"/>
</dbReference>
<name>A0A409VLX9_9AGAR</name>
<accession>A0A409VLX9</accession>
<dbReference type="AlphaFoldDB" id="A0A409VLX9"/>
<evidence type="ECO:0000259" key="2">
    <source>
        <dbReference type="PROSITE" id="PS50097"/>
    </source>
</evidence>
<gene>
    <name evidence="3" type="ORF">CVT26_007289</name>
</gene>
<evidence type="ECO:0000313" key="4">
    <source>
        <dbReference type="Proteomes" id="UP000284706"/>
    </source>
</evidence>
<dbReference type="InterPro" id="IPR000210">
    <property type="entry name" value="BTB/POZ_dom"/>
</dbReference>
<proteinExistence type="predicted"/>
<dbReference type="PROSITE" id="PS50097">
    <property type="entry name" value="BTB"/>
    <property type="match status" value="1"/>
</dbReference>
<dbReference type="STRING" id="231916.A0A409VLX9"/>
<dbReference type="InParanoid" id="A0A409VLX9"/>
<evidence type="ECO:0000313" key="3">
    <source>
        <dbReference type="EMBL" id="PPQ67216.1"/>
    </source>
</evidence>
<organism evidence="3 4">
    <name type="scientific">Gymnopilus dilepis</name>
    <dbReference type="NCBI Taxonomy" id="231916"/>
    <lineage>
        <taxon>Eukaryota</taxon>
        <taxon>Fungi</taxon>
        <taxon>Dikarya</taxon>
        <taxon>Basidiomycota</taxon>
        <taxon>Agaricomycotina</taxon>
        <taxon>Agaricomycetes</taxon>
        <taxon>Agaricomycetidae</taxon>
        <taxon>Agaricales</taxon>
        <taxon>Agaricineae</taxon>
        <taxon>Hymenogastraceae</taxon>
        <taxon>Gymnopilus</taxon>
    </lineage>
</organism>
<dbReference type="OrthoDB" id="2746456at2759"/>
<dbReference type="Proteomes" id="UP000284706">
    <property type="component" value="Unassembled WGS sequence"/>
</dbReference>
<dbReference type="SUPFAM" id="SSF54695">
    <property type="entry name" value="POZ domain"/>
    <property type="match status" value="1"/>
</dbReference>
<keyword evidence="4" id="KW-1185">Reference proteome</keyword>
<reference evidence="3 4" key="1">
    <citation type="journal article" date="2018" name="Evol. Lett.">
        <title>Horizontal gene cluster transfer increased hallucinogenic mushroom diversity.</title>
        <authorList>
            <person name="Reynolds H.T."/>
            <person name="Vijayakumar V."/>
            <person name="Gluck-Thaler E."/>
            <person name="Korotkin H.B."/>
            <person name="Matheny P.B."/>
            <person name="Slot J.C."/>
        </authorList>
    </citation>
    <scope>NUCLEOTIDE SEQUENCE [LARGE SCALE GENOMIC DNA]</scope>
    <source>
        <strain evidence="3 4">SRW20</strain>
    </source>
</reference>